<keyword evidence="3" id="KW-1185">Reference proteome</keyword>
<organism evidence="2 3">
    <name type="scientific">Brachionus plicatilis</name>
    <name type="common">Marine rotifer</name>
    <name type="synonym">Brachionus muelleri</name>
    <dbReference type="NCBI Taxonomy" id="10195"/>
    <lineage>
        <taxon>Eukaryota</taxon>
        <taxon>Metazoa</taxon>
        <taxon>Spiralia</taxon>
        <taxon>Gnathifera</taxon>
        <taxon>Rotifera</taxon>
        <taxon>Eurotatoria</taxon>
        <taxon>Monogononta</taxon>
        <taxon>Pseudotrocha</taxon>
        <taxon>Ploima</taxon>
        <taxon>Brachionidae</taxon>
        <taxon>Brachionus</taxon>
    </lineage>
</organism>
<evidence type="ECO:0000313" key="3">
    <source>
        <dbReference type="Proteomes" id="UP000276133"/>
    </source>
</evidence>
<dbReference type="EMBL" id="REGN01008219">
    <property type="protein sequence ID" value="RNA04138.1"/>
    <property type="molecule type" value="Genomic_DNA"/>
</dbReference>
<keyword evidence="1" id="KW-0812">Transmembrane</keyword>
<reference evidence="2 3" key="1">
    <citation type="journal article" date="2018" name="Sci. Rep.">
        <title>Genomic signatures of local adaptation to the degree of environmental predictability in rotifers.</title>
        <authorList>
            <person name="Franch-Gras L."/>
            <person name="Hahn C."/>
            <person name="Garcia-Roger E.M."/>
            <person name="Carmona M.J."/>
            <person name="Serra M."/>
            <person name="Gomez A."/>
        </authorList>
    </citation>
    <scope>NUCLEOTIDE SEQUENCE [LARGE SCALE GENOMIC DNA]</scope>
    <source>
        <strain evidence="2">HYR1</strain>
    </source>
</reference>
<keyword evidence="1" id="KW-1133">Transmembrane helix</keyword>
<name>A0A3M7PZQ1_BRAPC</name>
<dbReference type="AlphaFoldDB" id="A0A3M7PZQ1"/>
<keyword evidence="1" id="KW-0472">Membrane</keyword>
<dbReference type="Proteomes" id="UP000276133">
    <property type="component" value="Unassembled WGS sequence"/>
</dbReference>
<evidence type="ECO:0000313" key="2">
    <source>
        <dbReference type="EMBL" id="RNA04138.1"/>
    </source>
</evidence>
<accession>A0A3M7PZQ1</accession>
<evidence type="ECO:0000256" key="1">
    <source>
        <dbReference type="SAM" id="Phobius"/>
    </source>
</evidence>
<proteinExistence type="predicted"/>
<protein>
    <submittedName>
        <fullName evidence="2">Uncharacterized protein</fullName>
    </submittedName>
</protein>
<comment type="caution">
    <text evidence="2">The sequence shown here is derived from an EMBL/GenBank/DDBJ whole genome shotgun (WGS) entry which is preliminary data.</text>
</comment>
<gene>
    <name evidence="2" type="ORF">BpHYR1_041253</name>
</gene>
<feature type="transmembrane region" description="Helical" evidence="1">
    <location>
        <begin position="46"/>
        <end position="66"/>
    </location>
</feature>
<sequence>MQVAPFKHCLVSQLLLSKNSYGSAGTGLVVSKNDKSSNLDERLKEMLNWYTCTGYFNLAIFIDLFLKIANMNKFICGIP</sequence>